<dbReference type="EMBL" id="CP000886">
    <property type="protein sequence ID" value="ABX66720.1"/>
    <property type="molecule type" value="Genomic_DNA"/>
</dbReference>
<name>A0A6C6YZK4_SALPB</name>
<evidence type="ECO:0000313" key="2">
    <source>
        <dbReference type="Proteomes" id="UP000008556"/>
    </source>
</evidence>
<organism evidence="1 2">
    <name type="scientific">Salmonella paratyphi B (strain ATCC BAA-1250 / SPB7)</name>
    <dbReference type="NCBI Taxonomy" id="1016998"/>
    <lineage>
        <taxon>Bacteria</taxon>
        <taxon>Pseudomonadati</taxon>
        <taxon>Pseudomonadota</taxon>
        <taxon>Gammaproteobacteria</taxon>
        <taxon>Enterobacterales</taxon>
        <taxon>Enterobacteriaceae</taxon>
        <taxon>Salmonella</taxon>
    </lineage>
</organism>
<gene>
    <name evidence="1" type="ordered locus">SPAB_01310</name>
</gene>
<dbReference type="KEGG" id="spq:SPAB_01310"/>
<reference evidence="1 2" key="1">
    <citation type="submission" date="2007-11" db="EMBL/GenBank/DDBJ databases">
        <authorList>
            <consortium name="The Salmonella enterica serovar Paratyphi B Genome Sequencing Project"/>
            <person name="McClelland M."/>
            <person name="Sanderson E.K."/>
            <person name="Porwollik S."/>
            <person name="Spieth J."/>
            <person name="Clifton W.S."/>
            <person name="Fulton R."/>
            <person name="Cordes M."/>
            <person name="Wollam A."/>
            <person name="Shah N."/>
            <person name="Pepin K."/>
            <person name="Bhonagiri V."/>
            <person name="Nash W."/>
            <person name="Johnson M."/>
            <person name="Thiruvilangam P."/>
            <person name="Wilson R."/>
        </authorList>
    </citation>
    <scope>NUCLEOTIDE SEQUENCE [LARGE SCALE GENOMIC DNA]</scope>
    <source>
        <strain evidence="2">ATCC BAA-1250 / SPB7</strain>
    </source>
</reference>
<evidence type="ECO:0000313" key="1">
    <source>
        <dbReference type="EMBL" id="ABX66720.1"/>
    </source>
</evidence>
<sequence>MNLKRKINCCRKPESYSVSFYFSYKTVAYDPFSEIFRNFSEFLYSGLFGYITIKLNLTFISQRKLEY</sequence>
<proteinExistence type="predicted"/>
<dbReference type="AlphaFoldDB" id="A0A6C6YZK4"/>
<protein>
    <submittedName>
        <fullName evidence="1">Uncharacterized protein</fullName>
    </submittedName>
</protein>
<dbReference type="Proteomes" id="UP000008556">
    <property type="component" value="Chromosome"/>
</dbReference>
<accession>A0A6C6YZK4</accession>